<dbReference type="InterPro" id="IPR007321">
    <property type="entry name" value="Transposase_28"/>
</dbReference>
<evidence type="ECO:0000256" key="2">
    <source>
        <dbReference type="SAM" id="MobiDB-lite"/>
    </source>
</evidence>
<proteinExistence type="predicted"/>
<feature type="compositionally biased region" description="Low complexity" evidence="2">
    <location>
        <begin position="313"/>
        <end position="326"/>
    </location>
</feature>
<gene>
    <name evidence="5" type="ORF">Tco_0800591</name>
</gene>
<dbReference type="Pfam" id="PF04195">
    <property type="entry name" value="Transposase_28"/>
    <property type="match status" value="1"/>
</dbReference>
<feature type="transmembrane region" description="Helical" evidence="3">
    <location>
        <begin position="1140"/>
        <end position="1161"/>
    </location>
</feature>
<keyword evidence="1" id="KW-0175">Coiled coil</keyword>
<reference evidence="5" key="2">
    <citation type="submission" date="2022-01" db="EMBL/GenBank/DDBJ databases">
        <authorList>
            <person name="Yamashiro T."/>
            <person name="Shiraishi A."/>
            <person name="Satake H."/>
            <person name="Nakayama K."/>
        </authorList>
    </citation>
    <scope>NUCLEOTIDE SEQUENCE</scope>
</reference>
<keyword evidence="3" id="KW-1133">Transmembrane helix</keyword>
<feature type="region of interest" description="Disordered" evidence="2">
    <location>
        <begin position="294"/>
        <end position="373"/>
    </location>
</feature>
<feature type="transmembrane region" description="Helical" evidence="3">
    <location>
        <begin position="1102"/>
        <end position="1128"/>
    </location>
</feature>
<keyword evidence="6" id="KW-1185">Reference proteome</keyword>
<keyword evidence="3" id="KW-0812">Transmembrane</keyword>
<evidence type="ECO:0000259" key="4">
    <source>
        <dbReference type="Pfam" id="PF04195"/>
    </source>
</evidence>
<evidence type="ECO:0000256" key="3">
    <source>
        <dbReference type="SAM" id="Phobius"/>
    </source>
</evidence>
<reference evidence="5" key="1">
    <citation type="journal article" date="2022" name="Int. J. Mol. Sci.">
        <title>Draft Genome of Tanacetum Coccineum: Genomic Comparison of Closely Related Tanacetum-Family Plants.</title>
        <authorList>
            <person name="Yamashiro T."/>
            <person name="Shiraishi A."/>
            <person name="Nakayama K."/>
            <person name="Satake H."/>
        </authorList>
    </citation>
    <scope>NUCLEOTIDE SEQUENCE</scope>
</reference>
<evidence type="ECO:0000256" key="1">
    <source>
        <dbReference type="SAM" id="Coils"/>
    </source>
</evidence>
<evidence type="ECO:0000313" key="5">
    <source>
        <dbReference type="EMBL" id="GJS93623.1"/>
    </source>
</evidence>
<accession>A0ABQ4ZXZ6</accession>
<keyword evidence="3" id="KW-0472">Membrane</keyword>
<protein>
    <recommendedName>
        <fullName evidence="4">Transposase (putative) gypsy type domain-containing protein</fullName>
    </recommendedName>
</protein>
<organism evidence="5 6">
    <name type="scientific">Tanacetum coccineum</name>
    <dbReference type="NCBI Taxonomy" id="301880"/>
    <lineage>
        <taxon>Eukaryota</taxon>
        <taxon>Viridiplantae</taxon>
        <taxon>Streptophyta</taxon>
        <taxon>Embryophyta</taxon>
        <taxon>Tracheophyta</taxon>
        <taxon>Spermatophyta</taxon>
        <taxon>Magnoliopsida</taxon>
        <taxon>eudicotyledons</taxon>
        <taxon>Gunneridae</taxon>
        <taxon>Pentapetalae</taxon>
        <taxon>asterids</taxon>
        <taxon>campanulids</taxon>
        <taxon>Asterales</taxon>
        <taxon>Asteraceae</taxon>
        <taxon>Asteroideae</taxon>
        <taxon>Anthemideae</taxon>
        <taxon>Anthemidinae</taxon>
        <taxon>Tanacetum</taxon>
    </lineage>
</organism>
<dbReference type="EMBL" id="BQNB010011670">
    <property type="protein sequence ID" value="GJS93623.1"/>
    <property type="molecule type" value="Genomic_DNA"/>
</dbReference>
<comment type="caution">
    <text evidence="5">The sequence shown here is derived from an EMBL/GenBank/DDBJ whole genome shotgun (WGS) entry which is preliminary data.</text>
</comment>
<dbReference type="Proteomes" id="UP001151760">
    <property type="component" value="Unassembled WGS sequence"/>
</dbReference>
<dbReference type="Gene3D" id="1.10.287.1490">
    <property type="match status" value="1"/>
</dbReference>
<name>A0ABQ4ZXZ6_9ASTR</name>
<feature type="coiled-coil region" evidence="1">
    <location>
        <begin position="722"/>
        <end position="752"/>
    </location>
</feature>
<sequence length="1173" mass="129807">MGSITSLKCVLTQEHLDAICAKYFVPEEVHPQLPSSDATMHERPTGKIGMYTRFFDYANYRIPFSTFFVSVLTHFRIPFSQLSVFGSAKVSHFEILCRVCNIEPDVSLFRYFYTHNYKNGWFGFTKRPNVRACYSKNLDSVKNWNDHFFWVDEFVVPANARFSWFSGSNIVKDRAPAPSEYNVEHINTLIAQASPFLRFPEEFLCWVGISRNYLLNKDTYPRFEYEDGEEMDLNAFIRTADPRKVRIVERARAENERPIVTVAKHRTVTLLPTSVVRSSGELSASVEREFVGDASVGDGGDQGFDSVGGQDNVEPTVPVTEPVGTEIPGPKRSKKKRVTRESERMPAASHPPKRLRADYGTTGGSATGGKSPSVLNRLLQDSRLTVEQGVPALPTLPFITSSVTASPLEEGGDRTDSVTGPSLRTIGPSARFVVLSDSSHHSGAKSADPEVDSLVRSAAPVMTEATTVATVATTVAIPADVSKDKSAPHPSVFGSSSSSEKTDRTLSLFTGRSGSGFDAGSIRAEEAIGAGSEEIYVPEWTVTKGFELNDGRLCANMIDHFTPPAFFKTVRGMEHEQLFTEFNVSAARNLSLSSEVRMRAEYNILEKRKWRSLAEEKDILLEAKDKEIEDLKSQLLKAKEESAEVARLRVQVSGLEATKNSLRGKVASTKDHNVHLEQECNSLKLKMTGLESTIAEKDHELSDLGASSSSLKSQNQSLVNQVHELEISSTDLREKLEMYEESLKQLEEFQDNLMGPLGTRLAEIDADFTRCCMRFQESFHPHLFNVVVGRRWLLTHGMKLLVVKCLNSNEYMEALGHAFGRAIEKGMQEGLAAGIEHGQAGRCLTDLEAYIPSAEDDFNSAIRDLRDLNFPLLQELSHKKDASTWDIMDLLRLDDAVAETLGMTDLQPDVSQLMVPVHHKQDRVVIGSQALSVALDICRGRVEKMERNLIERLPFLKDVFVSIDDPLSAEALIEPPVEVPGLPTVLFTVSHVPHTDPSVSVEDYDNPDSADVVPENATLGSESEGKIDASARGGLTFSQLDDEARDAVLGSSLPSQSFNLYDPFPSASVTSYRPSHLGPNFPVSSTWLASLLRYTKSPGLKLVFLTFVLLVSIFPPASCFFLLLLGLPLASSSIRSKVDFMASSFSINVYFFVVLNVGSIFRWDAASVFFSIF</sequence>
<feature type="coiled-coil region" evidence="1">
    <location>
        <begin position="614"/>
        <end position="693"/>
    </location>
</feature>
<feature type="domain" description="Transposase (putative) gypsy type" evidence="4">
    <location>
        <begin position="60"/>
        <end position="114"/>
    </location>
</feature>
<evidence type="ECO:0000313" key="6">
    <source>
        <dbReference type="Proteomes" id="UP001151760"/>
    </source>
</evidence>
<dbReference type="PANTHER" id="PTHR31099">
    <property type="entry name" value="OS06G0165300 PROTEIN"/>
    <property type="match status" value="1"/>
</dbReference>
<dbReference type="PANTHER" id="PTHR31099:SF41">
    <property type="entry name" value="TRANSPOSASE (PUTATIVE), GYPSY TYPE-RELATED"/>
    <property type="match status" value="1"/>
</dbReference>